<proteinExistence type="predicted"/>
<dbReference type="EMBL" id="JAOPHQ010001419">
    <property type="protein sequence ID" value="KAK0151128.1"/>
    <property type="molecule type" value="Genomic_DNA"/>
</dbReference>
<reference evidence="1" key="1">
    <citation type="journal article" date="2023" name="Front. Mar. Sci.">
        <title>A new Merluccius polli reference genome to investigate the effects of global change in West African waters.</title>
        <authorList>
            <person name="Mateo J.L."/>
            <person name="Blanco-Fernandez C."/>
            <person name="Garcia-Vazquez E."/>
            <person name="Machado-Schiaffino G."/>
        </authorList>
    </citation>
    <scope>NUCLEOTIDE SEQUENCE</scope>
    <source>
        <strain evidence="1">C29</strain>
        <tissue evidence="1">Fin</tissue>
    </source>
</reference>
<dbReference type="AlphaFoldDB" id="A0AA47P8B7"/>
<comment type="caution">
    <text evidence="1">The sequence shown here is derived from an EMBL/GenBank/DDBJ whole genome shotgun (WGS) entry which is preliminary data.</text>
</comment>
<evidence type="ECO:0000313" key="1">
    <source>
        <dbReference type="EMBL" id="KAK0151128.1"/>
    </source>
</evidence>
<protein>
    <recommendedName>
        <fullName evidence="3">Reverse transcriptase domain-containing protein</fullName>
    </recommendedName>
</protein>
<evidence type="ECO:0000313" key="2">
    <source>
        <dbReference type="Proteomes" id="UP001174136"/>
    </source>
</evidence>
<accession>A0AA47P8B7</accession>
<dbReference type="Proteomes" id="UP001174136">
    <property type="component" value="Unassembled WGS sequence"/>
</dbReference>
<sequence length="254" mass="28367">MDRTKDSGKSKGSGICLMTNMKWCDPRNTTVLSTGCPLPIRNTLPSAIITTAVYIPPHANTDIAISELQEVINRQQSRHPSAASSSGTLTKPNFHRACQNSNNTFTFPFIKLSLCLPSGNRTTCPFSYNQNINNILREAPVMKDVRCWMDQSEALLQLDNVDWEMFCESLDDVGEFAEVVGSYVNLLYCETTQAVKIKVFPNQKPWVLSPLLYNIYTHDCIASNSSTSIIKFADDTVVLGLITNNNKQDYLNQV</sequence>
<keyword evidence="2" id="KW-1185">Reference proteome</keyword>
<organism evidence="1 2">
    <name type="scientific">Merluccius polli</name>
    <name type="common">Benguela hake</name>
    <name type="synonym">Merluccius cadenati</name>
    <dbReference type="NCBI Taxonomy" id="89951"/>
    <lineage>
        <taxon>Eukaryota</taxon>
        <taxon>Metazoa</taxon>
        <taxon>Chordata</taxon>
        <taxon>Craniata</taxon>
        <taxon>Vertebrata</taxon>
        <taxon>Euteleostomi</taxon>
        <taxon>Actinopterygii</taxon>
        <taxon>Neopterygii</taxon>
        <taxon>Teleostei</taxon>
        <taxon>Neoteleostei</taxon>
        <taxon>Acanthomorphata</taxon>
        <taxon>Zeiogadaria</taxon>
        <taxon>Gadariae</taxon>
        <taxon>Gadiformes</taxon>
        <taxon>Gadoidei</taxon>
        <taxon>Merlucciidae</taxon>
        <taxon>Merluccius</taxon>
    </lineage>
</organism>
<evidence type="ECO:0008006" key="3">
    <source>
        <dbReference type="Google" id="ProtNLM"/>
    </source>
</evidence>
<name>A0AA47P8B7_MERPO</name>
<gene>
    <name evidence="1" type="ORF">N1851_007701</name>
</gene>